<dbReference type="Proteomes" id="UP000190285">
    <property type="component" value="Unassembled WGS sequence"/>
</dbReference>
<evidence type="ECO:0000313" key="5">
    <source>
        <dbReference type="EMBL" id="SKC76386.1"/>
    </source>
</evidence>
<reference evidence="5 6" key="1">
    <citation type="submission" date="2017-02" db="EMBL/GenBank/DDBJ databases">
        <authorList>
            <person name="Peterson S.W."/>
        </authorList>
    </citation>
    <scope>NUCLEOTIDE SEQUENCE [LARGE SCALE GENOMIC DNA]</scope>
    <source>
        <strain evidence="5 6">M1</strain>
    </source>
</reference>
<evidence type="ECO:0000256" key="1">
    <source>
        <dbReference type="ARBA" id="ARBA00022679"/>
    </source>
</evidence>
<dbReference type="GO" id="GO:0044550">
    <property type="term" value="P:secondary metabolite biosynthetic process"/>
    <property type="evidence" value="ECO:0007669"/>
    <property type="project" value="TreeGrafter"/>
</dbReference>
<name>A0A1T5LKB1_9FIRM</name>
<dbReference type="Pfam" id="PF08541">
    <property type="entry name" value="ACP_syn_III_C"/>
    <property type="match status" value="1"/>
</dbReference>
<gene>
    <name evidence="5" type="ORF">SAMN02194393_02979</name>
</gene>
<keyword evidence="2" id="KW-0012">Acyltransferase</keyword>
<dbReference type="PANTHER" id="PTHR34069">
    <property type="entry name" value="3-OXOACYL-[ACYL-CARRIER-PROTEIN] SYNTHASE 3"/>
    <property type="match status" value="1"/>
</dbReference>
<organism evidence="5 6">
    <name type="scientific">Maledivibacter halophilus</name>
    <dbReference type="NCBI Taxonomy" id="36842"/>
    <lineage>
        <taxon>Bacteria</taxon>
        <taxon>Bacillati</taxon>
        <taxon>Bacillota</taxon>
        <taxon>Clostridia</taxon>
        <taxon>Peptostreptococcales</taxon>
        <taxon>Caminicellaceae</taxon>
        <taxon>Maledivibacter</taxon>
    </lineage>
</organism>
<dbReference type="AlphaFoldDB" id="A0A1T5LKB1"/>
<dbReference type="RefSeq" id="WP_170917432.1">
    <property type="nucleotide sequence ID" value="NZ_FUZT01000007.1"/>
</dbReference>
<dbReference type="STRING" id="36842.SAMN02194393_02979"/>
<dbReference type="InterPro" id="IPR016039">
    <property type="entry name" value="Thiolase-like"/>
</dbReference>
<dbReference type="EMBL" id="FUZT01000007">
    <property type="protein sequence ID" value="SKC76386.1"/>
    <property type="molecule type" value="Genomic_DNA"/>
</dbReference>
<protein>
    <submittedName>
        <fullName evidence="5">3-oxoacyl-[acyl-carrier-protein] synthase-3</fullName>
    </submittedName>
</protein>
<accession>A0A1T5LKB1</accession>
<dbReference type="Gene3D" id="3.40.47.10">
    <property type="match status" value="2"/>
</dbReference>
<keyword evidence="6" id="KW-1185">Reference proteome</keyword>
<evidence type="ECO:0000313" key="6">
    <source>
        <dbReference type="Proteomes" id="UP000190285"/>
    </source>
</evidence>
<sequence length="343" mass="38646">MGIYQGIGIASTASYSPEKIIRVEDIKKEYGFTDEYCKRIGIEQLHAAEDEYPTDMAVKAAKQAIIKADIDPEEIDLVLYSYGAFPEYFVWPEFAKIQYELGAKNATALRIDQGCNAQIISLEYACAKIKANPHINNVLIVSADVFIEPIINRWTNADACFFGDGASAAIVKRGVRDNRIVGIRNMTDGELNYLWKIPVGGTKEPLESKHIGENLFRIDMNKLAMEYLKDDEKRKAVAKRMVNTNLQTLNKLLRKVNKKKNQIDKMIVYNVGKYIIENICQAMEIEINQTSWNITKKYAHMGPVDIFFNLDKMLQKGQINCGELVILFSAGTGFSTASAAIEF</sequence>
<evidence type="ECO:0000259" key="4">
    <source>
        <dbReference type="Pfam" id="PF08545"/>
    </source>
</evidence>
<dbReference type="GO" id="GO:0004315">
    <property type="term" value="F:3-oxoacyl-[acyl-carrier-protein] synthase activity"/>
    <property type="evidence" value="ECO:0007669"/>
    <property type="project" value="InterPro"/>
</dbReference>
<dbReference type="GO" id="GO:0006633">
    <property type="term" value="P:fatty acid biosynthetic process"/>
    <property type="evidence" value="ECO:0007669"/>
    <property type="project" value="InterPro"/>
</dbReference>
<dbReference type="PANTHER" id="PTHR34069:SF2">
    <property type="entry name" value="BETA-KETOACYL-[ACYL-CARRIER-PROTEIN] SYNTHASE III"/>
    <property type="match status" value="1"/>
</dbReference>
<dbReference type="Pfam" id="PF08545">
    <property type="entry name" value="ACP_syn_III"/>
    <property type="match status" value="1"/>
</dbReference>
<evidence type="ECO:0000259" key="3">
    <source>
        <dbReference type="Pfam" id="PF08541"/>
    </source>
</evidence>
<dbReference type="InterPro" id="IPR013747">
    <property type="entry name" value="ACP_syn_III_C"/>
</dbReference>
<keyword evidence="1" id="KW-0808">Transferase</keyword>
<proteinExistence type="predicted"/>
<feature type="domain" description="Beta-ketoacyl-[acyl-carrier-protein] synthase III N-terminal" evidence="4">
    <location>
        <begin position="111"/>
        <end position="189"/>
    </location>
</feature>
<dbReference type="InterPro" id="IPR013751">
    <property type="entry name" value="ACP_syn_III_N"/>
</dbReference>
<feature type="domain" description="Beta-ketoacyl-[acyl-carrier-protein] synthase III C-terminal" evidence="3">
    <location>
        <begin position="253"/>
        <end position="342"/>
    </location>
</feature>
<dbReference type="SUPFAM" id="SSF53901">
    <property type="entry name" value="Thiolase-like"/>
    <property type="match status" value="1"/>
</dbReference>
<evidence type="ECO:0000256" key="2">
    <source>
        <dbReference type="ARBA" id="ARBA00023315"/>
    </source>
</evidence>